<feature type="transmembrane region" description="Helical" evidence="1">
    <location>
        <begin position="90"/>
        <end position="110"/>
    </location>
</feature>
<sequence>MGSDGDVTMTSTEYAMCNNSMTNCQVLYSSLNYIATNIFARPVSPRLLGSSRRFKTFTLMHLSEGLVSPTRLPGECLSPAKFSRFQKRHAALVVATWVLTASGSVAFLNLPKDRSLLSLIKILNS</sequence>
<keyword evidence="1" id="KW-0472">Membrane</keyword>
<evidence type="ECO:0000313" key="3">
    <source>
        <dbReference type="Proteomes" id="UP000326950"/>
    </source>
</evidence>
<evidence type="ECO:0000313" key="2">
    <source>
        <dbReference type="EMBL" id="KAE8161719.1"/>
    </source>
</evidence>
<dbReference type="EMBL" id="ML738638">
    <property type="protein sequence ID" value="KAE8161719.1"/>
    <property type="molecule type" value="Genomic_DNA"/>
</dbReference>
<keyword evidence="1" id="KW-1133">Transmembrane helix</keyword>
<accession>A0A5N6USU7</accession>
<dbReference type="AlphaFoldDB" id="A0A5N6USU7"/>
<name>A0A5N6USU7_ASPTM</name>
<proteinExistence type="predicted"/>
<organism evidence="2 3">
    <name type="scientific">Aspergillus tamarii</name>
    <dbReference type="NCBI Taxonomy" id="41984"/>
    <lineage>
        <taxon>Eukaryota</taxon>
        <taxon>Fungi</taxon>
        <taxon>Dikarya</taxon>
        <taxon>Ascomycota</taxon>
        <taxon>Pezizomycotina</taxon>
        <taxon>Eurotiomycetes</taxon>
        <taxon>Eurotiomycetidae</taxon>
        <taxon>Eurotiales</taxon>
        <taxon>Aspergillaceae</taxon>
        <taxon>Aspergillus</taxon>
        <taxon>Aspergillus subgen. Circumdati</taxon>
    </lineage>
</organism>
<protein>
    <submittedName>
        <fullName evidence="2">Uncharacterized protein</fullName>
    </submittedName>
</protein>
<gene>
    <name evidence="2" type="ORF">BDV40DRAFT_267059</name>
</gene>
<reference evidence="2 3" key="1">
    <citation type="submission" date="2019-04" db="EMBL/GenBank/DDBJ databases">
        <title>Friends and foes A comparative genomics study of 23 Aspergillus species from section Flavi.</title>
        <authorList>
            <consortium name="DOE Joint Genome Institute"/>
            <person name="Kjaerbolling I."/>
            <person name="Vesth T."/>
            <person name="Frisvad J.C."/>
            <person name="Nybo J.L."/>
            <person name="Theobald S."/>
            <person name="Kildgaard S."/>
            <person name="Isbrandt T."/>
            <person name="Kuo A."/>
            <person name="Sato A."/>
            <person name="Lyhne E.K."/>
            <person name="Kogle M.E."/>
            <person name="Wiebenga A."/>
            <person name="Kun R.S."/>
            <person name="Lubbers R.J."/>
            <person name="Makela M.R."/>
            <person name="Barry K."/>
            <person name="Chovatia M."/>
            <person name="Clum A."/>
            <person name="Daum C."/>
            <person name="Haridas S."/>
            <person name="He G."/>
            <person name="LaButti K."/>
            <person name="Lipzen A."/>
            <person name="Mondo S."/>
            <person name="Riley R."/>
            <person name="Salamov A."/>
            <person name="Simmons B.A."/>
            <person name="Magnuson J.K."/>
            <person name="Henrissat B."/>
            <person name="Mortensen U.H."/>
            <person name="Larsen T.O."/>
            <person name="Devries R.P."/>
            <person name="Grigoriev I.V."/>
            <person name="Machida M."/>
            <person name="Baker S.E."/>
            <person name="Andersen M.R."/>
        </authorList>
    </citation>
    <scope>NUCLEOTIDE SEQUENCE [LARGE SCALE GENOMIC DNA]</scope>
    <source>
        <strain evidence="2 3">CBS 117626</strain>
    </source>
</reference>
<evidence type="ECO:0000256" key="1">
    <source>
        <dbReference type="SAM" id="Phobius"/>
    </source>
</evidence>
<dbReference type="Proteomes" id="UP000326950">
    <property type="component" value="Unassembled WGS sequence"/>
</dbReference>
<keyword evidence="1" id="KW-0812">Transmembrane</keyword>
<keyword evidence="3" id="KW-1185">Reference proteome</keyword>